<evidence type="ECO:0000256" key="1">
    <source>
        <dbReference type="ARBA" id="ARBA00001554"/>
    </source>
</evidence>
<dbReference type="SUPFAM" id="SSF55248">
    <property type="entry name" value="PCD-like"/>
    <property type="match status" value="1"/>
</dbReference>
<dbReference type="PANTHER" id="PTHR12599">
    <property type="entry name" value="PTERIN-4-ALPHA-CARBINOLAMINE DEHYDRATASE"/>
    <property type="match status" value="1"/>
</dbReference>
<dbReference type="PANTHER" id="PTHR12599:SF0">
    <property type="entry name" value="PTERIN-4-ALPHA-CARBINOLAMINE DEHYDRATASE"/>
    <property type="match status" value="1"/>
</dbReference>
<sequence>MSENTTALTPAEVAAAGLADFTPSTPVLVARYRTDDFASTLALVERIGAAAEEANHHPDLTLGYGSVGVTLTSHDVGGITERDLAMARRISELAAEAGAVAAGD</sequence>
<dbReference type="InterPro" id="IPR001533">
    <property type="entry name" value="Pterin_deHydtase"/>
</dbReference>
<reference evidence="6 7" key="1">
    <citation type="submission" date="2021-03" db="EMBL/GenBank/DDBJ databases">
        <title>Sequencing the genomes of 1000 actinobacteria strains.</title>
        <authorList>
            <person name="Klenk H.-P."/>
        </authorList>
    </citation>
    <scope>NUCLEOTIDE SEQUENCE [LARGE SCALE GENOMIC DNA]</scope>
    <source>
        <strain evidence="6 7">DSM 14566</strain>
    </source>
</reference>
<dbReference type="GO" id="GO:0008124">
    <property type="term" value="F:4-alpha-hydroxytetrahydrobiopterin dehydratase activity"/>
    <property type="evidence" value="ECO:0007669"/>
    <property type="project" value="UniProtKB-EC"/>
</dbReference>
<keyword evidence="7" id="KW-1185">Reference proteome</keyword>
<dbReference type="InterPro" id="IPR036428">
    <property type="entry name" value="PCD_sf"/>
</dbReference>
<evidence type="ECO:0000313" key="6">
    <source>
        <dbReference type="EMBL" id="MBP2382140.1"/>
    </source>
</evidence>
<dbReference type="EC" id="4.2.1.96" evidence="3"/>
<dbReference type="Proteomes" id="UP001519290">
    <property type="component" value="Unassembled WGS sequence"/>
</dbReference>
<name>A0ABS4X105_9MICO</name>
<evidence type="ECO:0000256" key="2">
    <source>
        <dbReference type="ARBA" id="ARBA00006472"/>
    </source>
</evidence>
<accession>A0ABS4X105</accession>
<dbReference type="Pfam" id="PF01329">
    <property type="entry name" value="Pterin_4a"/>
    <property type="match status" value="1"/>
</dbReference>
<evidence type="ECO:0000256" key="5">
    <source>
        <dbReference type="ARBA" id="ARBA00023239"/>
    </source>
</evidence>
<comment type="catalytic activity">
    <reaction evidence="1">
        <text>(4aS,6R)-4a-hydroxy-L-erythro-5,6,7,8-tetrahydrobiopterin = (6R)-L-erythro-6,7-dihydrobiopterin + H2O</text>
        <dbReference type="Rhea" id="RHEA:11920"/>
        <dbReference type="ChEBI" id="CHEBI:15377"/>
        <dbReference type="ChEBI" id="CHEBI:15642"/>
        <dbReference type="ChEBI" id="CHEBI:43120"/>
        <dbReference type="EC" id="4.2.1.96"/>
    </reaction>
</comment>
<evidence type="ECO:0000313" key="7">
    <source>
        <dbReference type="Proteomes" id="UP001519290"/>
    </source>
</evidence>
<evidence type="ECO:0000256" key="4">
    <source>
        <dbReference type="ARBA" id="ARBA00021735"/>
    </source>
</evidence>
<comment type="similarity">
    <text evidence="2">Belongs to the pterin-4-alpha-carbinolamine dehydratase family.</text>
</comment>
<protein>
    <recommendedName>
        <fullName evidence="4">Putative pterin-4-alpha-carbinolamine dehydratase</fullName>
        <ecNumber evidence="3">4.2.1.96</ecNumber>
    </recommendedName>
</protein>
<dbReference type="Gene3D" id="3.30.1360.20">
    <property type="entry name" value="Transcriptional coactivator/pterin dehydratase"/>
    <property type="match status" value="1"/>
</dbReference>
<keyword evidence="5 6" id="KW-0456">Lyase</keyword>
<comment type="caution">
    <text evidence="6">The sequence shown here is derived from an EMBL/GenBank/DDBJ whole genome shotgun (WGS) entry which is preliminary data.</text>
</comment>
<dbReference type="NCBIfam" id="NF002017">
    <property type="entry name" value="PRK00823.1-2"/>
    <property type="match status" value="1"/>
</dbReference>
<evidence type="ECO:0000256" key="3">
    <source>
        <dbReference type="ARBA" id="ARBA00013252"/>
    </source>
</evidence>
<gene>
    <name evidence="6" type="ORF">JOF43_002097</name>
</gene>
<organism evidence="6 7">
    <name type="scientific">Brachybacterium sacelli</name>
    <dbReference type="NCBI Taxonomy" id="173364"/>
    <lineage>
        <taxon>Bacteria</taxon>
        <taxon>Bacillati</taxon>
        <taxon>Actinomycetota</taxon>
        <taxon>Actinomycetes</taxon>
        <taxon>Micrococcales</taxon>
        <taxon>Dermabacteraceae</taxon>
        <taxon>Brachybacterium</taxon>
    </lineage>
</organism>
<dbReference type="RefSeq" id="WP_209901797.1">
    <property type="nucleotide sequence ID" value="NZ_BAAAJW010000003.1"/>
</dbReference>
<proteinExistence type="inferred from homology"/>
<dbReference type="EMBL" id="JAGIOD010000001">
    <property type="protein sequence ID" value="MBP2382140.1"/>
    <property type="molecule type" value="Genomic_DNA"/>
</dbReference>
<dbReference type="CDD" id="cd00488">
    <property type="entry name" value="PCD_DCoH"/>
    <property type="match status" value="1"/>
</dbReference>